<dbReference type="GO" id="GO:0016705">
    <property type="term" value="F:oxidoreductase activity, acting on paired donors, with incorporation or reduction of molecular oxygen"/>
    <property type="evidence" value="ECO:0007669"/>
    <property type="project" value="InterPro"/>
</dbReference>
<dbReference type="SUPFAM" id="SSF48264">
    <property type="entry name" value="Cytochrome P450"/>
    <property type="match status" value="1"/>
</dbReference>
<keyword evidence="2" id="KW-0349">Heme</keyword>
<dbReference type="Gene3D" id="1.10.630.10">
    <property type="entry name" value="Cytochrome P450"/>
    <property type="match status" value="1"/>
</dbReference>
<dbReference type="PRINTS" id="PR00385">
    <property type="entry name" value="P450"/>
</dbReference>
<dbReference type="EMBL" id="MOXJ01000006">
    <property type="protein sequence ID" value="PDO11000.1"/>
    <property type="molecule type" value="Genomic_DNA"/>
</dbReference>
<protein>
    <submittedName>
        <fullName evidence="3">Cytochrome</fullName>
    </submittedName>
</protein>
<dbReference type="GO" id="GO:0020037">
    <property type="term" value="F:heme binding"/>
    <property type="evidence" value="ECO:0007669"/>
    <property type="project" value="InterPro"/>
</dbReference>
<dbReference type="InterPro" id="IPR002397">
    <property type="entry name" value="Cyt_P450_B"/>
</dbReference>
<keyword evidence="2" id="KW-0503">Monooxygenase</keyword>
<keyword evidence="2" id="KW-0408">Iron</keyword>
<evidence type="ECO:0000256" key="1">
    <source>
        <dbReference type="ARBA" id="ARBA00010617"/>
    </source>
</evidence>
<gene>
    <name evidence="3" type="ORF">BLM47_04025</name>
</gene>
<dbReference type="PANTHER" id="PTHR46696">
    <property type="entry name" value="P450, PUTATIVE (EUROFUNG)-RELATED"/>
    <property type="match status" value="1"/>
</dbReference>
<name>A0A2A6E1I5_9BACL</name>
<dbReference type="PRINTS" id="PR00359">
    <property type="entry name" value="BP450"/>
</dbReference>
<keyword evidence="2" id="KW-0479">Metal-binding</keyword>
<dbReference type="Proteomes" id="UP000243688">
    <property type="component" value="Unassembled WGS sequence"/>
</dbReference>
<evidence type="ECO:0000313" key="3">
    <source>
        <dbReference type="EMBL" id="PDO11000.1"/>
    </source>
</evidence>
<dbReference type="PANTHER" id="PTHR46696:SF6">
    <property type="entry name" value="P450, PUTATIVE (EUROFUNG)-RELATED"/>
    <property type="match status" value="1"/>
</dbReference>
<organism evidence="3 4">
    <name type="scientific">Candidatus Reconcilbacillus cellulovorans</name>
    <dbReference type="NCBI Taxonomy" id="1906605"/>
    <lineage>
        <taxon>Bacteria</taxon>
        <taxon>Bacillati</taxon>
        <taxon>Bacillota</taxon>
        <taxon>Bacilli</taxon>
        <taxon>Bacillales</taxon>
        <taxon>Paenibacillaceae</taxon>
        <taxon>Candidatus Reconcilbacillus</taxon>
    </lineage>
</organism>
<evidence type="ECO:0000256" key="2">
    <source>
        <dbReference type="RuleBase" id="RU000461"/>
    </source>
</evidence>
<proteinExistence type="inferred from homology"/>
<dbReference type="InterPro" id="IPR017972">
    <property type="entry name" value="Cyt_P450_CS"/>
</dbReference>
<comment type="caution">
    <text evidence="3">The sequence shown here is derived from an EMBL/GenBank/DDBJ whole genome shotgun (WGS) entry which is preliminary data.</text>
</comment>
<dbReference type="GO" id="GO:0004497">
    <property type="term" value="F:monooxygenase activity"/>
    <property type="evidence" value="ECO:0007669"/>
    <property type="project" value="UniProtKB-KW"/>
</dbReference>
<comment type="similarity">
    <text evidence="1 2">Belongs to the cytochrome P450 family.</text>
</comment>
<sequence length="394" mass="44889">MSFGTNDFDPTAPETFTSAHEEYKRLRAECPVAHSNAFNGFWALFKYEDVVRVVKDYHTFTTTVQNVVPKVAFTGRRPPLHLDPPEHTPYRQALNPFFTKEKMDRLAPDVRNIVVELLQPLIDAGFGDISEDYAQKLPGYVFARFFNLPTDLSMEIKRVTRLYNRALQDFDDERVKETSLQLYDIARKIIEMRKAEPMDPAEDVTSALLAATHEGRPLPEDMVLGTVRQLIVVGMIAPSVFIGNMVVHLSEHPDLQEQLRRDPALVPAAVEEYLRLFTPYRGFARTAKHDVVIRGRLIRKDEPIAVVFASANRDEDVFPEGDKFILNRPNIKQHVAFGLGPHQCPGAPLARMMLADTLRELLARTKHFEVAGEIRMTRWPEWGTISVPTRFVPA</sequence>
<dbReference type="GO" id="GO:0005506">
    <property type="term" value="F:iron ion binding"/>
    <property type="evidence" value="ECO:0007669"/>
    <property type="project" value="InterPro"/>
</dbReference>
<dbReference type="InterPro" id="IPR036396">
    <property type="entry name" value="Cyt_P450_sf"/>
</dbReference>
<dbReference type="InterPro" id="IPR001128">
    <property type="entry name" value="Cyt_P450"/>
</dbReference>
<dbReference type="AlphaFoldDB" id="A0A2A6E1I5"/>
<reference evidence="3 4" key="1">
    <citation type="submission" date="2016-12" db="EMBL/GenBank/DDBJ databases">
        <title>Candidatus Reconcilibacillus cellulovorans genome.</title>
        <authorList>
            <person name="Kolinko S."/>
            <person name="Wu Y.-W."/>
            <person name="Tachea F."/>
            <person name="Denzel E."/>
            <person name="Hiras J."/>
            <person name="Baecker N."/>
            <person name="Chan L.J."/>
            <person name="Eichorst S.A."/>
            <person name="Frey D."/>
            <person name="Adams P.D."/>
            <person name="Pray T."/>
            <person name="Tanjore D."/>
            <person name="Petzold C.J."/>
            <person name="Gladden J.M."/>
            <person name="Simmons B.A."/>
            <person name="Singer S.W."/>
        </authorList>
    </citation>
    <scope>NUCLEOTIDE SEQUENCE [LARGE SCALE GENOMIC DNA]</scope>
    <source>
        <strain evidence="3">JTherm</strain>
    </source>
</reference>
<keyword evidence="2" id="KW-0560">Oxidoreductase</keyword>
<dbReference type="Pfam" id="PF00067">
    <property type="entry name" value="p450"/>
    <property type="match status" value="1"/>
</dbReference>
<evidence type="ECO:0000313" key="4">
    <source>
        <dbReference type="Proteomes" id="UP000243688"/>
    </source>
</evidence>
<dbReference type="PROSITE" id="PS00086">
    <property type="entry name" value="CYTOCHROME_P450"/>
    <property type="match status" value="1"/>
</dbReference>
<accession>A0A2A6E1I5</accession>